<dbReference type="PANTHER" id="PTHR30061:SF50">
    <property type="entry name" value="MALTOSE_MALTODEXTRIN-BINDING PERIPLASMIC PROTEIN"/>
    <property type="match status" value="1"/>
</dbReference>
<organism evidence="4 5">
    <name type="scientific">Keratinibaculum paraultunense</name>
    <dbReference type="NCBI Taxonomy" id="1278232"/>
    <lineage>
        <taxon>Bacteria</taxon>
        <taxon>Bacillati</taxon>
        <taxon>Bacillota</taxon>
        <taxon>Tissierellia</taxon>
        <taxon>Tissierellales</taxon>
        <taxon>Tepidimicrobiaceae</taxon>
        <taxon>Keratinibaculum</taxon>
    </lineage>
</organism>
<dbReference type="OrthoDB" id="9766758at2"/>
<evidence type="ECO:0000313" key="5">
    <source>
        <dbReference type="Proteomes" id="UP000294567"/>
    </source>
</evidence>
<evidence type="ECO:0000256" key="1">
    <source>
        <dbReference type="ARBA" id="ARBA00008520"/>
    </source>
</evidence>
<dbReference type="Proteomes" id="UP000294567">
    <property type="component" value="Unassembled WGS sequence"/>
</dbReference>
<comment type="caution">
    <text evidence="4">The sequence shown here is derived from an EMBL/GenBank/DDBJ whole genome shotgun (WGS) entry which is preliminary data.</text>
</comment>
<dbReference type="AlphaFoldDB" id="A0A4R3KTX5"/>
<keyword evidence="2" id="KW-0813">Transport</keyword>
<dbReference type="SUPFAM" id="SSF53850">
    <property type="entry name" value="Periplasmic binding protein-like II"/>
    <property type="match status" value="1"/>
</dbReference>
<gene>
    <name evidence="4" type="ORF">EDD65_10819</name>
</gene>
<dbReference type="Pfam" id="PF13416">
    <property type="entry name" value="SBP_bac_8"/>
    <property type="match status" value="1"/>
</dbReference>
<sequence>MRRIVLFILVGFILVWTYNLFINNFIQLEKVEEEPYKGIIEIWDFSRKGSYKWLQNRIRTFEKQNPGVYIEIVSKDDNKDTMPDIIPVDLNFSNLDVLEPLDDYFENEELEEFKHQALVPVTYNKELKALPIAMTTSAIYINLDKFYERGVNPPIDGNWTYEEFVDALKQLTCDSNGDGVIDEYGFLTSIGENNYHIWGIILSDGAQFIEPKRLEYSFYGEKAIKGLERLMDLKYKHGIVPDYFGIIGEKDAWNMFFEDQRVAAFATGSWAIDVLEKSYREDNGFNFEVVNFPTGDKNLPVILSSDIISYGIIKDEDPKKMKMCVEFLKHLTTNSNQKLLEEISLFTVKRGIDDMYTDNINMKKIEESLSYTHYIPIVDNWNEIDSIIHEEIINALLGKKPSYEAIENAKIKINKLKNNLK</sequence>
<dbReference type="EMBL" id="SMAE01000008">
    <property type="protein sequence ID" value="TCS88487.1"/>
    <property type="molecule type" value="Genomic_DNA"/>
</dbReference>
<evidence type="ECO:0000256" key="3">
    <source>
        <dbReference type="ARBA" id="ARBA00022729"/>
    </source>
</evidence>
<accession>A0A4R3KTX5</accession>
<dbReference type="GO" id="GO:1901982">
    <property type="term" value="F:maltose binding"/>
    <property type="evidence" value="ECO:0007669"/>
    <property type="project" value="TreeGrafter"/>
</dbReference>
<dbReference type="GO" id="GO:0042956">
    <property type="term" value="P:maltodextrin transmembrane transport"/>
    <property type="evidence" value="ECO:0007669"/>
    <property type="project" value="TreeGrafter"/>
</dbReference>
<evidence type="ECO:0000256" key="2">
    <source>
        <dbReference type="ARBA" id="ARBA00022448"/>
    </source>
</evidence>
<keyword evidence="5" id="KW-1185">Reference proteome</keyword>
<dbReference type="RefSeq" id="WP_158280017.1">
    <property type="nucleotide sequence ID" value="NZ_CP068564.1"/>
</dbReference>
<dbReference type="InterPro" id="IPR006059">
    <property type="entry name" value="SBP"/>
</dbReference>
<protein>
    <submittedName>
        <fullName evidence="4">Carbohydrate ABC transporter substrate-binding protein (CUT1 family)</fullName>
    </submittedName>
</protein>
<dbReference type="Gene3D" id="3.40.190.10">
    <property type="entry name" value="Periplasmic binding protein-like II"/>
    <property type="match status" value="1"/>
</dbReference>
<comment type="similarity">
    <text evidence="1">Belongs to the bacterial solute-binding protein 1 family.</text>
</comment>
<reference evidence="4 5" key="1">
    <citation type="submission" date="2019-03" db="EMBL/GenBank/DDBJ databases">
        <title>Genomic Encyclopedia of Type Strains, Phase IV (KMG-IV): sequencing the most valuable type-strain genomes for metagenomic binning, comparative biology and taxonomic classification.</title>
        <authorList>
            <person name="Goeker M."/>
        </authorList>
    </citation>
    <scope>NUCLEOTIDE SEQUENCE [LARGE SCALE GENOMIC DNA]</scope>
    <source>
        <strain evidence="4 5">DSM 26752</strain>
    </source>
</reference>
<keyword evidence="3" id="KW-0732">Signal</keyword>
<dbReference type="GO" id="GO:0015768">
    <property type="term" value="P:maltose transport"/>
    <property type="evidence" value="ECO:0007669"/>
    <property type="project" value="TreeGrafter"/>
</dbReference>
<proteinExistence type="inferred from homology"/>
<dbReference type="GO" id="GO:0055052">
    <property type="term" value="C:ATP-binding cassette (ABC) transporter complex, substrate-binding subunit-containing"/>
    <property type="evidence" value="ECO:0007669"/>
    <property type="project" value="TreeGrafter"/>
</dbReference>
<evidence type="ECO:0000313" key="4">
    <source>
        <dbReference type="EMBL" id="TCS88487.1"/>
    </source>
</evidence>
<name>A0A4R3KTX5_9FIRM</name>
<dbReference type="PANTHER" id="PTHR30061">
    <property type="entry name" value="MALTOSE-BINDING PERIPLASMIC PROTEIN"/>
    <property type="match status" value="1"/>
</dbReference>